<accession>A0A8T1UAB6</accession>
<evidence type="ECO:0000313" key="2">
    <source>
        <dbReference type="EMBL" id="KAG6956253.1"/>
    </source>
</evidence>
<dbReference type="Proteomes" id="UP000688947">
    <property type="component" value="Unassembled WGS sequence"/>
</dbReference>
<dbReference type="VEuPathDB" id="FungiDB:PC110_g1657"/>
<dbReference type="EMBL" id="JAENGZ010000617">
    <property type="protein sequence ID" value="KAG6956253.1"/>
    <property type="molecule type" value="Genomic_DNA"/>
</dbReference>
<reference evidence="2" key="1">
    <citation type="submission" date="2021-01" db="EMBL/GenBank/DDBJ databases">
        <title>Phytophthora aleatoria, a newly-described species from Pinus radiata is distinct from Phytophthora cactorum isolates based on comparative genomics.</title>
        <authorList>
            <person name="Mcdougal R."/>
            <person name="Panda P."/>
            <person name="Williams N."/>
            <person name="Studholme D.J."/>
        </authorList>
    </citation>
    <scope>NUCLEOTIDE SEQUENCE</scope>
    <source>
        <strain evidence="2">NZFS 3830</strain>
    </source>
</reference>
<feature type="transmembrane region" description="Helical" evidence="1">
    <location>
        <begin position="6"/>
        <end position="22"/>
    </location>
</feature>
<name>A0A8T1UAB6_9STRA</name>
<dbReference type="OrthoDB" id="123616at2759"/>
<dbReference type="VEuPathDB" id="FungiDB:PC110_g1656"/>
<proteinExistence type="predicted"/>
<gene>
    <name evidence="2" type="ORF">JG687_00010711</name>
</gene>
<feature type="transmembrane region" description="Helical" evidence="1">
    <location>
        <begin position="193"/>
        <end position="212"/>
    </location>
</feature>
<keyword evidence="1" id="KW-0472">Membrane</keyword>
<keyword evidence="1" id="KW-0812">Transmembrane</keyword>
<sequence length="232" mass="26989">MLPPPPAILWLLLELLVMGMLLDNTHTMIKQQFEFLIAKVKRLHRGFQFLQRDARAHVGHDERLRRNNRAQELLHDQFVETQADVTRVCQSRRQFERKVTHYSALVAVLRSHVDKATMILNLSALQLLFLPPVLLLMSGLALFNFQNVFRFVTLNLKSYMTIPAVQTLKPYADKLRYALEQVLGKASSFKFNVSHVLMMAVVIMLIAIYEAIQKNNQLQEQQLRLRQKTKRA</sequence>
<protein>
    <submittedName>
        <fullName evidence="2">Uncharacterized protein</fullName>
    </submittedName>
</protein>
<dbReference type="AlphaFoldDB" id="A0A8T1UAB6"/>
<feature type="transmembrane region" description="Helical" evidence="1">
    <location>
        <begin position="119"/>
        <end position="143"/>
    </location>
</feature>
<organism evidence="2 3">
    <name type="scientific">Phytophthora cactorum</name>
    <dbReference type="NCBI Taxonomy" id="29920"/>
    <lineage>
        <taxon>Eukaryota</taxon>
        <taxon>Sar</taxon>
        <taxon>Stramenopiles</taxon>
        <taxon>Oomycota</taxon>
        <taxon>Peronosporomycetes</taxon>
        <taxon>Peronosporales</taxon>
        <taxon>Peronosporaceae</taxon>
        <taxon>Phytophthora</taxon>
    </lineage>
</organism>
<evidence type="ECO:0000256" key="1">
    <source>
        <dbReference type="SAM" id="Phobius"/>
    </source>
</evidence>
<evidence type="ECO:0000313" key="3">
    <source>
        <dbReference type="Proteomes" id="UP000688947"/>
    </source>
</evidence>
<keyword evidence="1" id="KW-1133">Transmembrane helix</keyword>
<comment type="caution">
    <text evidence="2">The sequence shown here is derived from an EMBL/GenBank/DDBJ whole genome shotgun (WGS) entry which is preliminary data.</text>
</comment>